<reference evidence="10 11" key="1">
    <citation type="journal article" date="2010" name="BMC Genomics">
        <title>Genome comparison of the epiphytic bacteria Erwinia billingiae and E. tasmaniensis with the pear pathogen E. pyrifoliae.</title>
        <authorList>
            <person name="Kube M."/>
            <person name="Migdoll A.M."/>
            <person name="Gehring I."/>
            <person name="Heitmann K."/>
            <person name="Mayer Y."/>
            <person name="Kuhl H."/>
            <person name="Knaust F."/>
            <person name="Geider K."/>
            <person name="Reinhardt R."/>
        </authorList>
    </citation>
    <scope>NUCLEOTIDE SEQUENCE [LARGE SCALE GENOMIC DNA]</scope>
    <source>
        <strain evidence="10 11">Eb661</strain>
    </source>
</reference>
<evidence type="ECO:0000256" key="8">
    <source>
        <dbReference type="SAM" id="Phobius"/>
    </source>
</evidence>
<dbReference type="HOGENOM" id="CLU_000960_28_0_6"/>
<sequence>MSHSESWKPASNPWLVAMTVTLAVFMEILDTTIVNVALPHVAGSLSSSYDESTWVLTSYLVANGIVLPISAFLSRMFGRKQFFLICIVMFTICSFLCGIATELWQIILFRVLQGFFGGGLQPVQQSVLLDYFKPEDRGKAFGLSSIAIIVAPVLGPTLGGWITDNYSWRWVFFINIPVGIFSVMAIYQLLEDPPWERKWAKGKLNIDYIGIGLITLGLGCLQVMLDRGEDDDWFSSNFIITFAVLTAIGLVGAVYWLLYAKKPVVDLHVLKDKNFAVASLLMAGMAAILYGSSVVIPQLAQQDLGYTATWSGLVLSPGAVLIVLSIPLVLKLMPIIQTRWIIAFGFTCLFVSFVYSATLTPNVDFTTLVLMRSAQTIGLGFLFVPLTTIAFVTIPQRLNADASALFTMCRNVAGSIGISLSTAMITERAQVRSANMVHNMSPLNEPFNLTVERWAQGVRDFTTAVGDPVTIATGQLYKEMIAQARILAYVDVFMGLSLVALILIPFCLLLSPIKSEGSAGAH</sequence>
<keyword evidence="4" id="KW-1003">Cell membrane</keyword>
<proteinExistence type="inferred from homology"/>
<evidence type="ECO:0000256" key="2">
    <source>
        <dbReference type="ARBA" id="ARBA00008537"/>
    </source>
</evidence>
<keyword evidence="7 8" id="KW-0472">Membrane</keyword>
<dbReference type="RefSeq" id="WP_013201464.1">
    <property type="nucleotide sequence ID" value="NC_014306.1"/>
</dbReference>
<evidence type="ECO:0000256" key="3">
    <source>
        <dbReference type="ARBA" id="ARBA00022448"/>
    </source>
</evidence>
<feature type="transmembrane region" description="Helical" evidence="8">
    <location>
        <begin position="486"/>
        <end position="513"/>
    </location>
</feature>
<dbReference type="EMBL" id="FP236843">
    <property type="protein sequence ID" value="CAX58970.1"/>
    <property type="molecule type" value="Genomic_DNA"/>
</dbReference>
<organism evidence="11">
    <name type="scientific">Erwinia billingiae (strain Eb661)</name>
    <dbReference type="NCBI Taxonomy" id="634500"/>
    <lineage>
        <taxon>Bacteria</taxon>
        <taxon>Pseudomonadati</taxon>
        <taxon>Pseudomonadota</taxon>
        <taxon>Gammaproteobacteria</taxon>
        <taxon>Enterobacterales</taxon>
        <taxon>Erwiniaceae</taxon>
        <taxon>Erwinia</taxon>
    </lineage>
</organism>
<evidence type="ECO:0000256" key="6">
    <source>
        <dbReference type="ARBA" id="ARBA00022989"/>
    </source>
</evidence>
<dbReference type="GO" id="GO:0005886">
    <property type="term" value="C:plasma membrane"/>
    <property type="evidence" value="ECO:0007669"/>
    <property type="project" value="UniProtKB-SubCell"/>
</dbReference>
<dbReference type="Proteomes" id="UP000008793">
    <property type="component" value="Chromosome"/>
</dbReference>
<feature type="transmembrane region" description="Helical" evidence="8">
    <location>
        <begin position="141"/>
        <end position="162"/>
    </location>
</feature>
<dbReference type="Gene3D" id="1.20.1250.20">
    <property type="entry name" value="MFS general substrate transporter like domains"/>
    <property type="match status" value="1"/>
</dbReference>
<dbReference type="InterPro" id="IPR036259">
    <property type="entry name" value="MFS_trans_sf"/>
</dbReference>
<evidence type="ECO:0000313" key="10">
    <source>
        <dbReference type="EMBL" id="CAX58970.1"/>
    </source>
</evidence>
<protein>
    <submittedName>
        <fullName evidence="10">Drug resistance transporter</fullName>
    </submittedName>
</protein>
<feature type="transmembrane region" description="Helical" evidence="8">
    <location>
        <begin position="275"/>
        <end position="296"/>
    </location>
</feature>
<comment type="subcellular location">
    <subcellularLocation>
        <location evidence="1">Cell membrane</location>
        <topology evidence="1">Multi-pass membrane protein</topology>
    </subcellularLocation>
</comment>
<evidence type="ECO:0000256" key="7">
    <source>
        <dbReference type="ARBA" id="ARBA00023136"/>
    </source>
</evidence>
<dbReference type="GeneID" id="90511460"/>
<gene>
    <name evidence="10" type="ordered locus">EbC_14390</name>
</gene>
<dbReference type="PANTHER" id="PTHR42718">
    <property type="entry name" value="MAJOR FACILITATOR SUPERFAMILY MULTIDRUG TRANSPORTER MFSC"/>
    <property type="match status" value="1"/>
</dbReference>
<dbReference type="InterPro" id="IPR020846">
    <property type="entry name" value="MFS_dom"/>
</dbReference>
<feature type="domain" description="Major facilitator superfamily (MFS) profile" evidence="9">
    <location>
        <begin position="16"/>
        <end position="515"/>
    </location>
</feature>
<keyword evidence="11" id="KW-1185">Reference proteome</keyword>
<dbReference type="PANTHER" id="PTHR42718:SF9">
    <property type="entry name" value="MAJOR FACILITATOR SUPERFAMILY MULTIDRUG TRANSPORTER MFSC"/>
    <property type="match status" value="1"/>
</dbReference>
<dbReference type="PROSITE" id="PS50850">
    <property type="entry name" value="MFS"/>
    <property type="match status" value="1"/>
</dbReference>
<name>D8MQ63_ERWBE</name>
<evidence type="ECO:0000256" key="4">
    <source>
        <dbReference type="ARBA" id="ARBA00022475"/>
    </source>
</evidence>
<feature type="transmembrane region" description="Helical" evidence="8">
    <location>
        <begin position="12"/>
        <end position="34"/>
    </location>
</feature>
<dbReference type="GO" id="GO:0022857">
    <property type="term" value="F:transmembrane transporter activity"/>
    <property type="evidence" value="ECO:0007669"/>
    <property type="project" value="InterPro"/>
</dbReference>
<keyword evidence="5 8" id="KW-0812">Transmembrane</keyword>
<dbReference type="AlphaFoldDB" id="D8MQ63"/>
<evidence type="ECO:0000313" key="11">
    <source>
        <dbReference type="Proteomes" id="UP000008793"/>
    </source>
</evidence>
<feature type="transmembrane region" description="Helical" evidence="8">
    <location>
        <begin position="168"/>
        <end position="187"/>
    </location>
</feature>
<evidence type="ECO:0000256" key="5">
    <source>
        <dbReference type="ARBA" id="ARBA00022692"/>
    </source>
</evidence>
<keyword evidence="3" id="KW-0813">Transport</keyword>
<feature type="transmembrane region" description="Helical" evidence="8">
    <location>
        <begin position="340"/>
        <end position="357"/>
    </location>
</feature>
<dbReference type="NCBIfam" id="TIGR00711">
    <property type="entry name" value="efflux_EmrB"/>
    <property type="match status" value="1"/>
</dbReference>
<dbReference type="KEGG" id="ebi:EbC_14390"/>
<dbReference type="STRING" id="634500.EbC_14390"/>
<dbReference type="SUPFAM" id="SSF103473">
    <property type="entry name" value="MFS general substrate transporter"/>
    <property type="match status" value="1"/>
</dbReference>
<comment type="similarity">
    <text evidence="2">Belongs to the major facilitator superfamily. EmrB family.</text>
</comment>
<evidence type="ECO:0000256" key="1">
    <source>
        <dbReference type="ARBA" id="ARBA00004651"/>
    </source>
</evidence>
<feature type="transmembrane region" description="Helical" evidence="8">
    <location>
        <begin position="54"/>
        <end position="73"/>
    </location>
</feature>
<dbReference type="InterPro" id="IPR011701">
    <property type="entry name" value="MFS"/>
</dbReference>
<dbReference type="InterPro" id="IPR004638">
    <property type="entry name" value="EmrB-like"/>
</dbReference>
<feature type="transmembrane region" description="Helical" evidence="8">
    <location>
        <begin position="208"/>
        <end position="225"/>
    </location>
</feature>
<accession>D8MQ63</accession>
<dbReference type="eggNOG" id="COG0477">
    <property type="taxonomic scope" value="Bacteria"/>
</dbReference>
<dbReference type="Pfam" id="PF07690">
    <property type="entry name" value="MFS_1"/>
    <property type="match status" value="1"/>
</dbReference>
<evidence type="ECO:0000259" key="9">
    <source>
        <dbReference type="PROSITE" id="PS50850"/>
    </source>
</evidence>
<feature type="transmembrane region" description="Helical" evidence="8">
    <location>
        <begin position="377"/>
        <end position="394"/>
    </location>
</feature>
<keyword evidence="6 8" id="KW-1133">Transmembrane helix</keyword>
<feature type="transmembrane region" description="Helical" evidence="8">
    <location>
        <begin position="308"/>
        <end position="328"/>
    </location>
</feature>
<feature type="transmembrane region" description="Helical" evidence="8">
    <location>
        <begin position="82"/>
        <end position="101"/>
    </location>
</feature>
<dbReference type="Gene3D" id="1.20.1720.10">
    <property type="entry name" value="Multidrug resistance protein D"/>
    <property type="match status" value="1"/>
</dbReference>
<dbReference type="CDD" id="cd17503">
    <property type="entry name" value="MFS_LmrB_MDR_like"/>
    <property type="match status" value="1"/>
</dbReference>
<feature type="transmembrane region" description="Helical" evidence="8">
    <location>
        <begin position="237"/>
        <end position="259"/>
    </location>
</feature>